<dbReference type="PROSITE" id="PS51186">
    <property type="entry name" value="GNAT"/>
    <property type="match status" value="1"/>
</dbReference>
<dbReference type="GO" id="GO:0016747">
    <property type="term" value="F:acyltransferase activity, transferring groups other than amino-acyl groups"/>
    <property type="evidence" value="ECO:0007669"/>
    <property type="project" value="InterPro"/>
</dbReference>
<dbReference type="Gene3D" id="3.40.630.30">
    <property type="match status" value="1"/>
</dbReference>
<comment type="caution">
    <text evidence="2">The sequence shown here is derived from an EMBL/GenBank/DDBJ whole genome shotgun (WGS) entry which is preliminary data.</text>
</comment>
<dbReference type="RefSeq" id="WP_315341728.1">
    <property type="nucleotide sequence ID" value="NZ_JAVDZE010000002.1"/>
</dbReference>
<protein>
    <submittedName>
        <fullName evidence="2">GNAT family N-acetyltransferase</fullName>
    </submittedName>
</protein>
<feature type="domain" description="N-acetyltransferase" evidence="1">
    <location>
        <begin position="7"/>
        <end position="160"/>
    </location>
</feature>
<keyword evidence="3" id="KW-1185">Reference proteome</keyword>
<evidence type="ECO:0000259" key="1">
    <source>
        <dbReference type="PROSITE" id="PS51186"/>
    </source>
</evidence>
<gene>
    <name evidence="2" type="ORF">RBI02_05780</name>
</gene>
<sequence length="165" mass="19372">MTEVKVEKLQEFNQEILERLVEIYMRGYEGLREYGGEGESYAKRYLRWCWGKAKDGFFVAKVGDEIAGFIVCDKDWYSRYEGRKVGAIHEFVVDKKFQGQGIGHKLMEKCLEYLGESSDRIELWVGEKNEGAMRFYEEYGFRKVGRSGIWVRMIMRKDDKGQGES</sequence>
<organism evidence="2 3">
    <name type="scientific">Thermococcus waiotapuensis</name>
    <dbReference type="NCBI Taxonomy" id="90909"/>
    <lineage>
        <taxon>Archaea</taxon>
        <taxon>Methanobacteriati</taxon>
        <taxon>Methanobacteriota</taxon>
        <taxon>Thermococci</taxon>
        <taxon>Thermococcales</taxon>
        <taxon>Thermococcaceae</taxon>
        <taxon>Thermococcus</taxon>
    </lineage>
</organism>
<dbReference type="InterPro" id="IPR000182">
    <property type="entry name" value="GNAT_dom"/>
</dbReference>
<dbReference type="AlphaFoldDB" id="A0AAE4NUY6"/>
<dbReference type="PANTHER" id="PTHR43617:SF38">
    <property type="entry name" value="N-ACETYLTRANSFERASE DOMAIN-CONTAINING PROTEIN"/>
    <property type="match status" value="1"/>
</dbReference>
<dbReference type="SUPFAM" id="SSF55729">
    <property type="entry name" value="Acyl-CoA N-acyltransferases (Nat)"/>
    <property type="match status" value="1"/>
</dbReference>
<accession>A0AAE4NUY6</accession>
<evidence type="ECO:0000313" key="3">
    <source>
        <dbReference type="Proteomes" id="UP001245683"/>
    </source>
</evidence>
<dbReference type="InterPro" id="IPR050276">
    <property type="entry name" value="MshD_Acetyltransferase"/>
</dbReference>
<dbReference type="InterPro" id="IPR016181">
    <property type="entry name" value="Acyl_CoA_acyltransferase"/>
</dbReference>
<proteinExistence type="predicted"/>
<dbReference type="Proteomes" id="UP001245683">
    <property type="component" value="Unassembled WGS sequence"/>
</dbReference>
<dbReference type="PANTHER" id="PTHR43617">
    <property type="entry name" value="L-AMINO ACID N-ACETYLTRANSFERASE"/>
    <property type="match status" value="1"/>
</dbReference>
<dbReference type="CDD" id="cd04301">
    <property type="entry name" value="NAT_SF"/>
    <property type="match status" value="1"/>
</dbReference>
<dbReference type="EMBL" id="JAVDZE010000002">
    <property type="protein sequence ID" value="MDV3104050.1"/>
    <property type="molecule type" value="Genomic_DNA"/>
</dbReference>
<name>A0AAE4NUY6_9EURY</name>
<reference evidence="2 3" key="1">
    <citation type="submission" date="2023-08" db="EMBL/GenBank/DDBJ databases">
        <title>Draft genome sequence of Thermococcus waiotapuensis WT1T, a thermophilic sulphur-dependent archaeon from order Thermococcales.</title>
        <authorList>
            <person name="Manners S.H."/>
            <person name="Carere C.R."/>
            <person name="Dhami M.K."/>
            <person name="Dobson R.C.J."/>
            <person name="Stott M.B."/>
        </authorList>
    </citation>
    <scope>NUCLEOTIDE SEQUENCE [LARGE SCALE GENOMIC DNA]</scope>
    <source>
        <strain evidence="2 3">WT1</strain>
    </source>
</reference>
<dbReference type="Pfam" id="PF00583">
    <property type="entry name" value="Acetyltransf_1"/>
    <property type="match status" value="1"/>
</dbReference>
<evidence type="ECO:0000313" key="2">
    <source>
        <dbReference type="EMBL" id="MDV3104050.1"/>
    </source>
</evidence>